<dbReference type="EMBL" id="PDEM01000016">
    <property type="protein sequence ID" value="PHZ85234.1"/>
    <property type="molecule type" value="Genomic_DNA"/>
</dbReference>
<dbReference type="InterPro" id="IPR005119">
    <property type="entry name" value="LysR_subst-bd"/>
</dbReference>
<dbReference type="InParanoid" id="A0A2G4YSB4"/>
<dbReference type="Gene3D" id="3.40.190.10">
    <property type="entry name" value="Periplasmic binding protein-like II"/>
    <property type="match status" value="2"/>
</dbReference>
<dbReference type="Pfam" id="PF00126">
    <property type="entry name" value="HTH_1"/>
    <property type="match status" value="1"/>
</dbReference>
<dbReference type="GO" id="GO:0003700">
    <property type="term" value="F:DNA-binding transcription factor activity"/>
    <property type="evidence" value="ECO:0007669"/>
    <property type="project" value="InterPro"/>
</dbReference>
<dbReference type="Gene3D" id="1.10.10.10">
    <property type="entry name" value="Winged helix-like DNA-binding domain superfamily/Winged helix DNA-binding domain"/>
    <property type="match status" value="1"/>
</dbReference>
<dbReference type="SUPFAM" id="SSF53850">
    <property type="entry name" value="Periplasmic binding protein-like II"/>
    <property type="match status" value="1"/>
</dbReference>
<evidence type="ECO:0000256" key="4">
    <source>
        <dbReference type="ARBA" id="ARBA00023163"/>
    </source>
</evidence>
<keyword evidence="2" id="KW-0805">Transcription regulation</keyword>
<comment type="similarity">
    <text evidence="1">Belongs to the LysR transcriptional regulatory family.</text>
</comment>
<dbReference type="PRINTS" id="PR00039">
    <property type="entry name" value="HTHLYSR"/>
</dbReference>
<organism evidence="6 7">
    <name type="scientific">Paremcibacter congregatus</name>
    <dbReference type="NCBI Taxonomy" id="2043170"/>
    <lineage>
        <taxon>Bacteria</taxon>
        <taxon>Pseudomonadati</taxon>
        <taxon>Pseudomonadota</taxon>
        <taxon>Alphaproteobacteria</taxon>
        <taxon>Emcibacterales</taxon>
        <taxon>Emcibacteraceae</taxon>
        <taxon>Paremcibacter</taxon>
    </lineage>
</organism>
<dbReference type="SUPFAM" id="SSF46785">
    <property type="entry name" value="Winged helix' DNA-binding domain"/>
    <property type="match status" value="1"/>
</dbReference>
<comment type="caution">
    <text evidence="6">The sequence shown here is derived from an EMBL/GenBank/DDBJ whole genome shotgun (WGS) entry which is preliminary data.</text>
</comment>
<reference evidence="6 7" key="1">
    <citation type="submission" date="2017-10" db="EMBL/GenBank/DDBJ databases">
        <title>Frigbacter circumglobatus gen. nov. sp. nov., isolated from sediment cultured in situ.</title>
        <authorList>
            <person name="Zhao Z."/>
        </authorList>
    </citation>
    <scope>NUCLEOTIDE SEQUENCE [LARGE SCALE GENOMIC DNA]</scope>
    <source>
        <strain evidence="6 7">ZYL</strain>
    </source>
</reference>
<evidence type="ECO:0000313" key="7">
    <source>
        <dbReference type="Proteomes" id="UP000229730"/>
    </source>
</evidence>
<dbReference type="AlphaFoldDB" id="A0A2G4YSB4"/>
<keyword evidence="4" id="KW-0804">Transcription</keyword>
<dbReference type="RefSeq" id="WP_099472122.1">
    <property type="nucleotide sequence ID" value="NZ_CP041025.1"/>
</dbReference>
<protein>
    <recommendedName>
        <fullName evidence="5">HTH lysR-type domain-containing protein</fullName>
    </recommendedName>
</protein>
<dbReference type="InterPro" id="IPR036390">
    <property type="entry name" value="WH_DNA-bd_sf"/>
</dbReference>
<feature type="domain" description="HTH lysR-type" evidence="5">
    <location>
        <begin position="1"/>
        <end position="58"/>
    </location>
</feature>
<dbReference type="InterPro" id="IPR036388">
    <property type="entry name" value="WH-like_DNA-bd_sf"/>
</dbReference>
<name>A0A2G4YSB4_9PROT</name>
<evidence type="ECO:0000313" key="6">
    <source>
        <dbReference type="EMBL" id="PHZ85234.1"/>
    </source>
</evidence>
<proteinExistence type="inferred from homology"/>
<dbReference type="InterPro" id="IPR000847">
    <property type="entry name" value="LysR_HTH_N"/>
</dbReference>
<dbReference type="PROSITE" id="PS50931">
    <property type="entry name" value="HTH_LYSR"/>
    <property type="match status" value="1"/>
</dbReference>
<evidence type="ECO:0000256" key="3">
    <source>
        <dbReference type="ARBA" id="ARBA00023125"/>
    </source>
</evidence>
<sequence length="287" mass="32157">MDITLAKTFLAIIDAGNFREAATRLNVTQSTISARVKSLEDQLGRSLFVRNKSGASLTQAGENFQEYALSFIQLWERALHKMSTEDSYQDHVCIGARPALWEPIIMKWLPWARTTFPDVAYRVEFGIAEDLNRKLAEGIIDMAIILSAPTLPGVLVEKLYQENFLLVARTGDAAAAGHFTTFKGENYIDVEWGKEFREAKRHYFPESLVPQLSFSVGIYGVKYILEHGGYGYFPQSMVAEYIESGEMSTIEDAPTISQPVYLASCKDVHNNLITPLLEGFRAIGKTL</sequence>
<dbReference type="CDD" id="cd05466">
    <property type="entry name" value="PBP2_LTTR_substrate"/>
    <property type="match status" value="1"/>
</dbReference>
<dbReference type="FunCoup" id="A0A2G4YSB4">
    <property type="interactions" value="25"/>
</dbReference>
<dbReference type="OrthoDB" id="9815174at2"/>
<evidence type="ECO:0000259" key="5">
    <source>
        <dbReference type="PROSITE" id="PS50931"/>
    </source>
</evidence>
<dbReference type="PANTHER" id="PTHR30126:SF21">
    <property type="entry name" value="TRANSCRIPTIONAL REGULATOR-RELATED"/>
    <property type="match status" value="1"/>
</dbReference>
<accession>A0A2G4YSB4</accession>
<dbReference type="Proteomes" id="UP000229730">
    <property type="component" value="Unassembled WGS sequence"/>
</dbReference>
<evidence type="ECO:0000256" key="2">
    <source>
        <dbReference type="ARBA" id="ARBA00023015"/>
    </source>
</evidence>
<dbReference type="PANTHER" id="PTHR30126">
    <property type="entry name" value="HTH-TYPE TRANSCRIPTIONAL REGULATOR"/>
    <property type="match status" value="1"/>
</dbReference>
<dbReference type="Pfam" id="PF03466">
    <property type="entry name" value="LysR_substrate"/>
    <property type="match status" value="1"/>
</dbReference>
<evidence type="ECO:0000256" key="1">
    <source>
        <dbReference type="ARBA" id="ARBA00009437"/>
    </source>
</evidence>
<keyword evidence="3" id="KW-0238">DNA-binding</keyword>
<keyword evidence="7" id="KW-1185">Reference proteome</keyword>
<gene>
    <name evidence="6" type="ORF">CRD36_07445</name>
</gene>
<dbReference type="GO" id="GO:0000976">
    <property type="term" value="F:transcription cis-regulatory region binding"/>
    <property type="evidence" value="ECO:0007669"/>
    <property type="project" value="TreeGrafter"/>
</dbReference>